<gene>
    <name evidence="1" type="ORF">A3G49_01045</name>
</gene>
<dbReference type="Proteomes" id="UP000177171">
    <property type="component" value="Unassembled WGS sequence"/>
</dbReference>
<name>A0A1G2LRJ3_9BACT</name>
<evidence type="ECO:0000313" key="1">
    <source>
        <dbReference type="EMBL" id="OHA13411.1"/>
    </source>
</evidence>
<reference evidence="1 2" key="1">
    <citation type="journal article" date="2016" name="Nat. Commun.">
        <title>Thousands of microbial genomes shed light on interconnected biogeochemical processes in an aquifer system.</title>
        <authorList>
            <person name="Anantharaman K."/>
            <person name="Brown C.T."/>
            <person name="Hug L.A."/>
            <person name="Sharon I."/>
            <person name="Castelle C.J."/>
            <person name="Probst A.J."/>
            <person name="Thomas B.C."/>
            <person name="Singh A."/>
            <person name="Wilkins M.J."/>
            <person name="Karaoz U."/>
            <person name="Brodie E.L."/>
            <person name="Williams K.H."/>
            <person name="Hubbard S.S."/>
            <person name="Banfield J.F."/>
        </authorList>
    </citation>
    <scope>NUCLEOTIDE SEQUENCE [LARGE SCALE GENOMIC DNA]</scope>
</reference>
<dbReference type="EMBL" id="MHQY01000028">
    <property type="protein sequence ID" value="OHA13411.1"/>
    <property type="molecule type" value="Genomic_DNA"/>
</dbReference>
<evidence type="ECO:0000313" key="2">
    <source>
        <dbReference type="Proteomes" id="UP000177171"/>
    </source>
</evidence>
<sequence length="136" mass="16023">MELSLGEFVRFLILLMQRNDVKFSFLSLRPWHLLFYRLKKMPETEGKPKFFENLSFNWDGAYPESPELSGFLSALCWIGCIITVSPEFKEYKLSEGVERIWLERLEPLGGEANQFLNKALLFAREEFRDFNRSSAK</sequence>
<organism evidence="1 2">
    <name type="scientific">Candidatus Sungbacteria bacterium RIFCSPLOWO2_12_FULL_41_11</name>
    <dbReference type="NCBI Taxonomy" id="1802286"/>
    <lineage>
        <taxon>Bacteria</taxon>
        <taxon>Candidatus Sungiibacteriota</taxon>
    </lineage>
</organism>
<proteinExistence type="predicted"/>
<dbReference type="AlphaFoldDB" id="A0A1G2LRJ3"/>
<protein>
    <submittedName>
        <fullName evidence="1">Uncharacterized protein</fullName>
    </submittedName>
</protein>
<accession>A0A1G2LRJ3</accession>
<comment type="caution">
    <text evidence="1">The sequence shown here is derived from an EMBL/GenBank/DDBJ whole genome shotgun (WGS) entry which is preliminary data.</text>
</comment>